<name>A0A1I0GJP9_9PSED</name>
<sequence length="104" mass="11712">MYPTTPDGRYFVVKGQLWRCSNPALGEEERQQWVNALMKARQAVKAANRVEDSAALKAARASVNAAKIALGERGPVWWSDGAADFNRCKVLNTPYREWFESLPQ</sequence>
<evidence type="ECO:0000313" key="1">
    <source>
        <dbReference type="EMBL" id="SET71427.1"/>
    </source>
</evidence>
<proteinExistence type="predicted"/>
<dbReference type="RefSeq" id="WP_074890987.1">
    <property type="nucleotide sequence ID" value="NZ_FOHW01000022.1"/>
</dbReference>
<dbReference type="AlphaFoldDB" id="A0A1I0GJP9"/>
<dbReference type="Proteomes" id="UP000182332">
    <property type="component" value="Unassembled WGS sequence"/>
</dbReference>
<gene>
    <name evidence="1" type="ORF">SAMN05216197_1224</name>
</gene>
<dbReference type="OrthoDB" id="34459at2"/>
<reference evidence="1 2" key="1">
    <citation type="submission" date="2016-10" db="EMBL/GenBank/DDBJ databases">
        <authorList>
            <person name="de Groot N.N."/>
        </authorList>
    </citation>
    <scope>NUCLEOTIDE SEQUENCE [LARGE SCALE GENOMIC DNA]</scope>
    <source>
        <strain evidence="1 2">DSM 11363</strain>
    </source>
</reference>
<accession>A0A1I0GJP9</accession>
<dbReference type="EMBL" id="FOHW01000022">
    <property type="protein sequence ID" value="SET71427.1"/>
    <property type="molecule type" value="Genomic_DNA"/>
</dbReference>
<organism evidence="1 2">
    <name type="scientific">Pseudomonas graminis</name>
    <dbReference type="NCBI Taxonomy" id="158627"/>
    <lineage>
        <taxon>Bacteria</taxon>
        <taxon>Pseudomonadati</taxon>
        <taxon>Pseudomonadota</taxon>
        <taxon>Gammaproteobacteria</taxon>
        <taxon>Pseudomonadales</taxon>
        <taxon>Pseudomonadaceae</taxon>
        <taxon>Pseudomonas</taxon>
    </lineage>
</organism>
<evidence type="ECO:0000313" key="2">
    <source>
        <dbReference type="Proteomes" id="UP000182332"/>
    </source>
</evidence>
<protein>
    <submittedName>
        <fullName evidence="1">Uncharacterized protein</fullName>
    </submittedName>
</protein>